<dbReference type="HOGENOM" id="CLU_993091_0_0_7"/>
<evidence type="ECO:0000313" key="2">
    <source>
        <dbReference type="Proteomes" id="UP000035036"/>
    </source>
</evidence>
<dbReference type="STRING" id="483547.GSUB_06710"/>
<gene>
    <name evidence="1" type="ORF">GSUB_06710</name>
</gene>
<keyword evidence="2" id="KW-1185">Reference proteome</keyword>
<dbReference type="Proteomes" id="UP000035036">
    <property type="component" value="Chromosome"/>
</dbReference>
<dbReference type="KEGG" id="gsb:GSUB_06710"/>
<name>A0A0B5FUS9_9BACT</name>
<sequence>MSRLGTSHLLDPDGLPLFSLAEINRLPVAEKERIYQQIVPERVFTQFGIDETTLCGADGHRKVHFICPEGLGLLRIEVRMQPQDRDCLFFVEVADTPFGQIELSFCLINDLDSPRFNVDVDEAGRDNCFATVRRNIPEEIRAMQAGLAPNQVHRGLKMFSQFFAQFERFIDSLGIDTIMAEPLSYDNAVRYEGYGFDYLTGKQLMHWIDREFQPGGVLFQRLDGSTPFRQPGMEKTVRGRSWAIHDGIMDQPWDNIRIYKTIGEDAGVRTYTGGRY</sequence>
<organism evidence="1 2">
    <name type="scientific">Geoalkalibacter subterraneus</name>
    <dbReference type="NCBI Taxonomy" id="483547"/>
    <lineage>
        <taxon>Bacteria</taxon>
        <taxon>Pseudomonadati</taxon>
        <taxon>Thermodesulfobacteriota</taxon>
        <taxon>Desulfuromonadia</taxon>
        <taxon>Desulfuromonadales</taxon>
        <taxon>Geoalkalibacteraceae</taxon>
        <taxon>Geoalkalibacter</taxon>
    </lineage>
</organism>
<evidence type="ECO:0000313" key="1">
    <source>
        <dbReference type="EMBL" id="AJF07940.1"/>
    </source>
</evidence>
<proteinExistence type="predicted"/>
<protein>
    <submittedName>
        <fullName evidence="1">Uncharacterized protein</fullName>
    </submittedName>
</protein>
<dbReference type="EMBL" id="CP010311">
    <property type="protein sequence ID" value="AJF07940.1"/>
    <property type="molecule type" value="Genomic_DNA"/>
</dbReference>
<dbReference type="AlphaFoldDB" id="A0A0B5FUS9"/>
<dbReference type="RefSeq" id="WP_040202198.1">
    <property type="nucleotide sequence ID" value="NZ_CP010311.1"/>
</dbReference>
<reference evidence="1 2" key="1">
    <citation type="journal article" date="2015" name="Genome Announc.">
        <title>Genomes of Geoalkalibacter ferrihydriticus Z-0531T and Geoalkalibacter subterraneus Red1T, Two Haloalkaliphilic Metal-Reducing Deltaproteobacteria.</title>
        <authorList>
            <person name="Badalamenti J.P."/>
            <person name="Krajmalnik-Brown R."/>
            <person name="Torres C.I."/>
            <person name="Bond D.R."/>
        </authorList>
    </citation>
    <scope>NUCLEOTIDE SEQUENCE [LARGE SCALE GENOMIC DNA]</scope>
    <source>
        <strain evidence="1 2">Red1</strain>
    </source>
</reference>
<dbReference type="OrthoDB" id="5392794at2"/>
<accession>A0A0B5FUS9</accession>